<dbReference type="Proteomes" id="UP000277498">
    <property type="component" value="Unassembled WGS sequence"/>
</dbReference>
<dbReference type="GO" id="GO:0005524">
    <property type="term" value="F:ATP binding"/>
    <property type="evidence" value="ECO:0007669"/>
    <property type="project" value="UniProtKB-KW"/>
</dbReference>
<dbReference type="CDD" id="cd03214">
    <property type="entry name" value="ABC_Iron-Siderophores_B12_Hemin"/>
    <property type="match status" value="1"/>
</dbReference>
<name>A0A3P5XTY4_9RHOB</name>
<dbReference type="Gene3D" id="3.40.50.300">
    <property type="entry name" value="P-loop containing nucleotide triphosphate hydrolases"/>
    <property type="match status" value="1"/>
</dbReference>
<keyword evidence="9" id="KW-0472">Membrane</keyword>
<keyword evidence="8" id="KW-0406">Ion transport</keyword>
<evidence type="ECO:0000313" key="12">
    <source>
        <dbReference type="Proteomes" id="UP000277498"/>
    </source>
</evidence>
<organism evidence="11 12">
    <name type="scientific">Pseudogemmobacter humi</name>
    <dbReference type="NCBI Taxonomy" id="2483812"/>
    <lineage>
        <taxon>Bacteria</taxon>
        <taxon>Pseudomonadati</taxon>
        <taxon>Pseudomonadota</taxon>
        <taxon>Alphaproteobacteria</taxon>
        <taxon>Rhodobacterales</taxon>
        <taxon>Paracoccaceae</taxon>
        <taxon>Pseudogemmobacter</taxon>
    </lineage>
</organism>
<evidence type="ECO:0000259" key="10">
    <source>
        <dbReference type="PROSITE" id="PS50893"/>
    </source>
</evidence>
<protein>
    <submittedName>
        <fullName evidence="11">Iron(3+)-hydroxamate import ATP-binding protein FhuC</fullName>
        <ecNumber evidence="11">3.6.3.34</ecNumber>
    </submittedName>
</protein>
<evidence type="ECO:0000256" key="6">
    <source>
        <dbReference type="ARBA" id="ARBA00022840"/>
    </source>
</evidence>
<keyword evidence="7" id="KW-0408">Iron</keyword>
<evidence type="ECO:0000256" key="8">
    <source>
        <dbReference type="ARBA" id="ARBA00023065"/>
    </source>
</evidence>
<dbReference type="GO" id="GO:0006826">
    <property type="term" value="P:iron ion transport"/>
    <property type="evidence" value="ECO:0007669"/>
    <property type="project" value="UniProtKB-KW"/>
</dbReference>
<evidence type="ECO:0000256" key="5">
    <source>
        <dbReference type="ARBA" id="ARBA00022741"/>
    </source>
</evidence>
<evidence type="ECO:0000256" key="4">
    <source>
        <dbReference type="ARBA" id="ARBA00022496"/>
    </source>
</evidence>
<dbReference type="AlphaFoldDB" id="A0A3P5XTY4"/>
<dbReference type="EC" id="3.6.3.34" evidence="11"/>
<dbReference type="GO" id="GO:0016887">
    <property type="term" value="F:ATP hydrolysis activity"/>
    <property type="evidence" value="ECO:0007669"/>
    <property type="project" value="InterPro"/>
</dbReference>
<evidence type="ECO:0000256" key="9">
    <source>
        <dbReference type="ARBA" id="ARBA00023136"/>
    </source>
</evidence>
<accession>A0A3P5XTY4</accession>
<dbReference type="PANTHER" id="PTHR42771">
    <property type="entry name" value="IRON(3+)-HYDROXAMATE IMPORT ATP-BINDING PROTEIN FHUC"/>
    <property type="match status" value="1"/>
</dbReference>
<feature type="domain" description="ABC transporter" evidence="10">
    <location>
        <begin position="4"/>
        <end position="236"/>
    </location>
</feature>
<dbReference type="EMBL" id="UXAW01000085">
    <property type="protein sequence ID" value="VDC31498.1"/>
    <property type="molecule type" value="Genomic_DNA"/>
</dbReference>
<keyword evidence="11" id="KW-0378">Hydrolase</keyword>
<sequence>MSGLSIRDVSVSYGRRPVLAGLSLPDLAPGEVTVLAGPNAAGKSTLLRAIAGLAPARGQIALGGEDLARLSGQRRAALIGFMPQTLPSGASLVVLETVIAALRAGSGREETSPESRAMAVLSRLGIASLALDPLDQLSGGQRQMVSLAQAVVRDPRLLLLDEPTSALDLARQVRLLTEVRRIAAEGRVVLAVLHDLALAARWADRIAILHKGGLYSFGPPAEVVTPAMLAEVYGVSARIETCSRGHLMVQIDGEIAAPAL</sequence>
<dbReference type="InterPro" id="IPR003593">
    <property type="entry name" value="AAA+_ATPase"/>
</dbReference>
<keyword evidence="3" id="KW-1003">Cell membrane</keyword>
<dbReference type="PROSITE" id="PS50893">
    <property type="entry name" value="ABC_TRANSPORTER_2"/>
    <property type="match status" value="1"/>
</dbReference>
<dbReference type="InterPro" id="IPR027417">
    <property type="entry name" value="P-loop_NTPase"/>
</dbReference>
<dbReference type="InterPro" id="IPR003439">
    <property type="entry name" value="ABC_transporter-like_ATP-bd"/>
</dbReference>
<proteinExistence type="predicted"/>
<evidence type="ECO:0000256" key="1">
    <source>
        <dbReference type="ARBA" id="ARBA00004202"/>
    </source>
</evidence>
<keyword evidence="12" id="KW-1185">Reference proteome</keyword>
<keyword evidence="6 11" id="KW-0067">ATP-binding</keyword>
<gene>
    <name evidence="11" type="primary">fhuC_2</name>
    <name evidence="11" type="ORF">XINFAN_02899</name>
</gene>
<comment type="subcellular location">
    <subcellularLocation>
        <location evidence="1">Cell membrane</location>
        <topology evidence="1">Peripheral membrane protein</topology>
    </subcellularLocation>
</comment>
<dbReference type="InterPro" id="IPR051535">
    <property type="entry name" value="Siderophore_ABC-ATPase"/>
</dbReference>
<keyword evidence="2" id="KW-0813">Transport</keyword>
<dbReference type="Pfam" id="PF00005">
    <property type="entry name" value="ABC_tran"/>
    <property type="match status" value="1"/>
</dbReference>
<evidence type="ECO:0000256" key="2">
    <source>
        <dbReference type="ARBA" id="ARBA00022448"/>
    </source>
</evidence>
<reference evidence="11 12" key="1">
    <citation type="submission" date="2018-11" db="EMBL/GenBank/DDBJ databases">
        <authorList>
            <person name="Criscuolo A."/>
        </authorList>
    </citation>
    <scope>NUCLEOTIDE SEQUENCE [LARGE SCALE GENOMIC DNA]</scope>
    <source>
        <strain evidence="11">ACIP111625</strain>
    </source>
</reference>
<keyword evidence="4" id="KW-0410">Iron transport</keyword>
<keyword evidence="5" id="KW-0547">Nucleotide-binding</keyword>
<dbReference type="PROSITE" id="PS00211">
    <property type="entry name" value="ABC_TRANSPORTER_1"/>
    <property type="match status" value="1"/>
</dbReference>
<dbReference type="PANTHER" id="PTHR42771:SF7">
    <property type="entry name" value="ABC-TYPE COBALAMIN_FE3+-SIDEROPHORES TRANSPORT SYSTEM, ATPASE COMPONENT"/>
    <property type="match status" value="1"/>
</dbReference>
<dbReference type="InterPro" id="IPR017871">
    <property type="entry name" value="ABC_transporter-like_CS"/>
</dbReference>
<evidence type="ECO:0000313" key="11">
    <source>
        <dbReference type="EMBL" id="VDC31498.1"/>
    </source>
</evidence>
<dbReference type="OrthoDB" id="9805601at2"/>
<evidence type="ECO:0000256" key="3">
    <source>
        <dbReference type="ARBA" id="ARBA00022475"/>
    </source>
</evidence>
<dbReference type="SUPFAM" id="SSF52540">
    <property type="entry name" value="P-loop containing nucleoside triphosphate hydrolases"/>
    <property type="match status" value="1"/>
</dbReference>
<dbReference type="RefSeq" id="WP_124087625.1">
    <property type="nucleotide sequence ID" value="NZ_UXAW01000085.1"/>
</dbReference>
<dbReference type="GO" id="GO:0005886">
    <property type="term" value="C:plasma membrane"/>
    <property type="evidence" value="ECO:0007669"/>
    <property type="project" value="UniProtKB-SubCell"/>
</dbReference>
<evidence type="ECO:0000256" key="7">
    <source>
        <dbReference type="ARBA" id="ARBA00023004"/>
    </source>
</evidence>
<dbReference type="SMART" id="SM00382">
    <property type="entry name" value="AAA"/>
    <property type="match status" value="1"/>
</dbReference>